<organism evidence="6 7">
    <name type="scientific">Actibacterium lipolyticum</name>
    <dbReference type="NCBI Taxonomy" id="1524263"/>
    <lineage>
        <taxon>Bacteria</taxon>
        <taxon>Pseudomonadati</taxon>
        <taxon>Pseudomonadota</taxon>
        <taxon>Alphaproteobacteria</taxon>
        <taxon>Rhodobacterales</taxon>
        <taxon>Roseobacteraceae</taxon>
        <taxon>Actibacterium</taxon>
    </lineage>
</organism>
<evidence type="ECO:0000256" key="4">
    <source>
        <dbReference type="ARBA" id="ARBA00023136"/>
    </source>
</evidence>
<dbReference type="OrthoDB" id="45564at2"/>
<dbReference type="EMBL" id="FXYE01000001">
    <property type="protein sequence ID" value="SMX31290.1"/>
    <property type="molecule type" value="Genomic_DNA"/>
</dbReference>
<dbReference type="PANTHER" id="PTHR43701">
    <property type="entry name" value="MEMBRANE TRANSPORTER PROTEIN MJ0441-RELATED"/>
    <property type="match status" value="1"/>
</dbReference>
<sequence length="254" mass="25872">MEEFLFFVLVGFIAQLSDGALGMGFGVISSSMLLAQGTPPALVSATVNAAKIPNGSVAAFSHHLNGNIDWRLARKLAIFGAIGGVVGALLLSNLKGRFLHLMIGIYLVLIGALIIRRALRGITPRKLKGRALNLVGGAGGLIEGIGGSWGPIVAPALLGGGVLPRKAIGSSAFGEFIVSIAVVCVLTATFFGGLWGDKSDIAGAVAPIAGLIVGGIPAAFIGGYLARRVPKKPLSVAIGILAFSIGVQRLVIAF</sequence>
<comment type="similarity">
    <text evidence="5">Belongs to the 4-toluene sulfonate uptake permease (TSUP) (TC 2.A.102) family.</text>
</comment>
<evidence type="ECO:0000313" key="6">
    <source>
        <dbReference type="EMBL" id="SMX31290.1"/>
    </source>
</evidence>
<dbReference type="Proteomes" id="UP000202922">
    <property type="component" value="Unassembled WGS sequence"/>
</dbReference>
<gene>
    <name evidence="6" type="ORF">COL8621_00373</name>
</gene>
<evidence type="ECO:0000256" key="2">
    <source>
        <dbReference type="ARBA" id="ARBA00022692"/>
    </source>
</evidence>
<dbReference type="InterPro" id="IPR002781">
    <property type="entry name" value="TM_pro_TauE-like"/>
</dbReference>
<keyword evidence="3 5" id="KW-1133">Transmembrane helix</keyword>
<dbReference type="GO" id="GO:0005886">
    <property type="term" value="C:plasma membrane"/>
    <property type="evidence" value="ECO:0007669"/>
    <property type="project" value="UniProtKB-SubCell"/>
</dbReference>
<keyword evidence="2 5" id="KW-0812">Transmembrane</keyword>
<dbReference type="AlphaFoldDB" id="A0A238JKV3"/>
<feature type="transmembrane region" description="Helical" evidence="5">
    <location>
        <begin position="201"/>
        <end position="226"/>
    </location>
</feature>
<evidence type="ECO:0000256" key="1">
    <source>
        <dbReference type="ARBA" id="ARBA00004141"/>
    </source>
</evidence>
<evidence type="ECO:0000313" key="7">
    <source>
        <dbReference type="Proteomes" id="UP000202922"/>
    </source>
</evidence>
<reference evidence="7" key="1">
    <citation type="submission" date="2017-05" db="EMBL/GenBank/DDBJ databases">
        <authorList>
            <person name="Rodrigo-Torres L."/>
            <person name="Arahal R. D."/>
            <person name="Lucena T."/>
        </authorList>
    </citation>
    <scope>NUCLEOTIDE SEQUENCE [LARGE SCALE GENOMIC DNA]</scope>
    <source>
        <strain evidence="7">CECT 8621</strain>
    </source>
</reference>
<dbReference type="PANTHER" id="PTHR43701:SF12">
    <property type="entry name" value="MEMBRANE TRANSPORTER PROTEIN YTNM-RELATED"/>
    <property type="match status" value="1"/>
</dbReference>
<feature type="transmembrane region" description="Helical" evidence="5">
    <location>
        <begin position="233"/>
        <end position="252"/>
    </location>
</feature>
<feature type="transmembrane region" description="Helical" evidence="5">
    <location>
        <begin position="98"/>
        <end position="119"/>
    </location>
</feature>
<dbReference type="InterPro" id="IPR051598">
    <property type="entry name" value="TSUP/Inactive_protease-like"/>
</dbReference>
<feature type="transmembrane region" description="Helical" evidence="5">
    <location>
        <begin position="173"/>
        <end position="195"/>
    </location>
</feature>
<feature type="transmembrane region" description="Helical" evidence="5">
    <location>
        <begin position="6"/>
        <end position="28"/>
    </location>
</feature>
<keyword evidence="7" id="KW-1185">Reference proteome</keyword>
<dbReference type="Pfam" id="PF01925">
    <property type="entry name" value="TauE"/>
    <property type="match status" value="1"/>
</dbReference>
<evidence type="ECO:0000256" key="3">
    <source>
        <dbReference type="ARBA" id="ARBA00022989"/>
    </source>
</evidence>
<protein>
    <recommendedName>
        <fullName evidence="5">Probable membrane transporter protein</fullName>
    </recommendedName>
</protein>
<accession>A0A238JKV3</accession>
<keyword evidence="4 5" id="KW-0472">Membrane</keyword>
<feature type="transmembrane region" description="Helical" evidence="5">
    <location>
        <begin position="76"/>
        <end position="92"/>
    </location>
</feature>
<dbReference type="RefSeq" id="WP_093965635.1">
    <property type="nucleotide sequence ID" value="NZ_FXYE01000001.1"/>
</dbReference>
<proteinExistence type="inferred from homology"/>
<name>A0A238JKV3_9RHOB</name>
<evidence type="ECO:0000256" key="5">
    <source>
        <dbReference type="RuleBase" id="RU363041"/>
    </source>
</evidence>
<comment type="subcellular location">
    <subcellularLocation>
        <location evidence="5">Cell membrane</location>
        <topology evidence="5">Multi-pass membrane protein</topology>
    </subcellularLocation>
    <subcellularLocation>
        <location evidence="1">Membrane</location>
        <topology evidence="1">Multi-pass membrane protein</topology>
    </subcellularLocation>
</comment>
<keyword evidence="5" id="KW-1003">Cell membrane</keyword>